<name>A0ACB7SL49_HYAAI</name>
<dbReference type="Proteomes" id="UP000821845">
    <property type="component" value="Chromosome 3"/>
</dbReference>
<protein>
    <submittedName>
        <fullName evidence="1">Uncharacterized protein</fullName>
    </submittedName>
</protein>
<organism evidence="1 2">
    <name type="scientific">Hyalomma asiaticum</name>
    <name type="common">Tick</name>
    <dbReference type="NCBI Taxonomy" id="266040"/>
    <lineage>
        <taxon>Eukaryota</taxon>
        <taxon>Metazoa</taxon>
        <taxon>Ecdysozoa</taxon>
        <taxon>Arthropoda</taxon>
        <taxon>Chelicerata</taxon>
        <taxon>Arachnida</taxon>
        <taxon>Acari</taxon>
        <taxon>Parasitiformes</taxon>
        <taxon>Ixodida</taxon>
        <taxon>Ixodoidea</taxon>
        <taxon>Ixodidae</taxon>
        <taxon>Hyalomminae</taxon>
        <taxon>Hyalomma</taxon>
    </lineage>
</organism>
<evidence type="ECO:0000313" key="2">
    <source>
        <dbReference type="Proteomes" id="UP000821845"/>
    </source>
</evidence>
<keyword evidence="2" id="KW-1185">Reference proteome</keyword>
<proteinExistence type="predicted"/>
<comment type="caution">
    <text evidence="1">The sequence shown here is derived from an EMBL/GenBank/DDBJ whole genome shotgun (WGS) entry which is preliminary data.</text>
</comment>
<accession>A0ACB7SL49</accession>
<gene>
    <name evidence="1" type="ORF">HPB50_008008</name>
</gene>
<dbReference type="EMBL" id="CM023483">
    <property type="protein sequence ID" value="KAH6935686.1"/>
    <property type="molecule type" value="Genomic_DNA"/>
</dbReference>
<sequence>MSKRPFFALAWLSDMTHEWLNNAAYADEPFRQLLEALHASGALMNTVLVFFSDHGMRVGDIRTTYVGRMEDIHPFAFIVFPPWFL</sequence>
<reference evidence="1" key="1">
    <citation type="submission" date="2020-05" db="EMBL/GenBank/DDBJ databases">
        <title>Large-scale comparative analyses of tick genomes elucidate their genetic diversity and vector capacities.</title>
        <authorList>
            <person name="Jia N."/>
            <person name="Wang J."/>
            <person name="Shi W."/>
            <person name="Du L."/>
            <person name="Sun Y."/>
            <person name="Zhan W."/>
            <person name="Jiang J."/>
            <person name="Wang Q."/>
            <person name="Zhang B."/>
            <person name="Ji P."/>
            <person name="Sakyi L.B."/>
            <person name="Cui X."/>
            <person name="Yuan T."/>
            <person name="Jiang B."/>
            <person name="Yang W."/>
            <person name="Lam T.T.-Y."/>
            <person name="Chang Q."/>
            <person name="Ding S."/>
            <person name="Wang X."/>
            <person name="Zhu J."/>
            <person name="Ruan X."/>
            <person name="Zhao L."/>
            <person name="Wei J."/>
            <person name="Que T."/>
            <person name="Du C."/>
            <person name="Cheng J."/>
            <person name="Dai P."/>
            <person name="Han X."/>
            <person name="Huang E."/>
            <person name="Gao Y."/>
            <person name="Liu J."/>
            <person name="Shao H."/>
            <person name="Ye R."/>
            <person name="Li L."/>
            <person name="Wei W."/>
            <person name="Wang X."/>
            <person name="Wang C."/>
            <person name="Yang T."/>
            <person name="Huo Q."/>
            <person name="Li W."/>
            <person name="Guo W."/>
            <person name="Chen H."/>
            <person name="Zhou L."/>
            <person name="Ni X."/>
            <person name="Tian J."/>
            <person name="Zhou Y."/>
            <person name="Sheng Y."/>
            <person name="Liu T."/>
            <person name="Pan Y."/>
            <person name="Xia L."/>
            <person name="Li J."/>
            <person name="Zhao F."/>
            <person name="Cao W."/>
        </authorList>
    </citation>
    <scope>NUCLEOTIDE SEQUENCE</scope>
    <source>
        <strain evidence="1">Hyas-2018</strain>
    </source>
</reference>
<evidence type="ECO:0000313" key="1">
    <source>
        <dbReference type="EMBL" id="KAH6935686.1"/>
    </source>
</evidence>